<accession>A0AAN8WKR3</accession>
<dbReference type="AlphaFoldDB" id="A0AAN8WKR3"/>
<proteinExistence type="predicted"/>
<dbReference type="Proteomes" id="UP001381693">
    <property type="component" value="Unassembled WGS sequence"/>
</dbReference>
<dbReference type="Pfam" id="PF02826">
    <property type="entry name" value="2-Hacid_dh_C"/>
    <property type="match status" value="1"/>
</dbReference>
<gene>
    <name evidence="4" type="ORF">SK128_028586</name>
</gene>
<dbReference type="InterPro" id="IPR036291">
    <property type="entry name" value="NAD(P)-bd_dom_sf"/>
</dbReference>
<evidence type="ECO:0000313" key="4">
    <source>
        <dbReference type="EMBL" id="KAK7037718.1"/>
    </source>
</evidence>
<keyword evidence="5" id="KW-1185">Reference proteome</keyword>
<dbReference type="Gene3D" id="3.40.50.720">
    <property type="entry name" value="NAD(P)-binding Rossmann-like Domain"/>
    <property type="match status" value="2"/>
</dbReference>
<evidence type="ECO:0000313" key="5">
    <source>
        <dbReference type="Proteomes" id="UP001381693"/>
    </source>
</evidence>
<dbReference type="PANTHER" id="PTHR43333">
    <property type="entry name" value="2-HACID_DH_C DOMAIN-CONTAINING PROTEIN"/>
    <property type="match status" value="1"/>
</dbReference>
<dbReference type="GO" id="GO:0051287">
    <property type="term" value="F:NAD binding"/>
    <property type="evidence" value="ECO:0007669"/>
    <property type="project" value="InterPro"/>
</dbReference>
<evidence type="ECO:0000256" key="2">
    <source>
        <dbReference type="ARBA" id="ARBA00023027"/>
    </source>
</evidence>
<sequence length="165" mass="18501">AKVLKTFRARVHAFTRSAPSEENRCEHIDKYWHTGELAEFLQNIDYIINIMPSTPTTKGMLGGDIFKNAKKDAVFVNVGRGDVISERDIVRSLDLGWISAAILDVFVHEPLPVDSPLWQHPKVVITPHAAGVSRAEDVAHTFLFNYKRYVSGAPLMYVVDFSAGY</sequence>
<dbReference type="GO" id="GO:0016491">
    <property type="term" value="F:oxidoreductase activity"/>
    <property type="evidence" value="ECO:0007669"/>
    <property type="project" value="UniProtKB-KW"/>
</dbReference>
<feature type="domain" description="D-isomer specific 2-hydroxyacid dehydrogenase NAD-binding" evidence="3">
    <location>
        <begin position="1"/>
        <end position="130"/>
    </location>
</feature>
<reference evidence="4 5" key="1">
    <citation type="submission" date="2023-11" db="EMBL/GenBank/DDBJ databases">
        <title>Halocaridina rubra genome assembly.</title>
        <authorList>
            <person name="Smith C."/>
        </authorList>
    </citation>
    <scope>NUCLEOTIDE SEQUENCE [LARGE SCALE GENOMIC DNA]</scope>
    <source>
        <strain evidence="4">EP-1</strain>
        <tissue evidence="4">Whole</tissue>
    </source>
</reference>
<evidence type="ECO:0000259" key="3">
    <source>
        <dbReference type="Pfam" id="PF02826"/>
    </source>
</evidence>
<dbReference type="EMBL" id="JAXCGZ010022080">
    <property type="protein sequence ID" value="KAK7037718.1"/>
    <property type="molecule type" value="Genomic_DNA"/>
</dbReference>
<comment type="caution">
    <text evidence="4">The sequence shown here is derived from an EMBL/GenBank/DDBJ whole genome shotgun (WGS) entry which is preliminary data.</text>
</comment>
<protein>
    <recommendedName>
        <fullName evidence="3">D-isomer specific 2-hydroxyacid dehydrogenase NAD-binding domain-containing protein</fullName>
    </recommendedName>
</protein>
<keyword evidence="2" id="KW-0520">NAD</keyword>
<name>A0AAN8WKR3_HALRR</name>
<dbReference type="SUPFAM" id="SSF51735">
    <property type="entry name" value="NAD(P)-binding Rossmann-fold domains"/>
    <property type="match status" value="1"/>
</dbReference>
<feature type="non-terminal residue" evidence="4">
    <location>
        <position position="1"/>
    </location>
</feature>
<keyword evidence="1" id="KW-0560">Oxidoreductase</keyword>
<dbReference type="PANTHER" id="PTHR43333:SF1">
    <property type="entry name" value="D-ISOMER SPECIFIC 2-HYDROXYACID DEHYDROGENASE NAD-BINDING DOMAIN-CONTAINING PROTEIN"/>
    <property type="match status" value="1"/>
</dbReference>
<organism evidence="4 5">
    <name type="scientific">Halocaridina rubra</name>
    <name type="common">Hawaiian red shrimp</name>
    <dbReference type="NCBI Taxonomy" id="373956"/>
    <lineage>
        <taxon>Eukaryota</taxon>
        <taxon>Metazoa</taxon>
        <taxon>Ecdysozoa</taxon>
        <taxon>Arthropoda</taxon>
        <taxon>Crustacea</taxon>
        <taxon>Multicrustacea</taxon>
        <taxon>Malacostraca</taxon>
        <taxon>Eumalacostraca</taxon>
        <taxon>Eucarida</taxon>
        <taxon>Decapoda</taxon>
        <taxon>Pleocyemata</taxon>
        <taxon>Caridea</taxon>
        <taxon>Atyoidea</taxon>
        <taxon>Atyidae</taxon>
        <taxon>Halocaridina</taxon>
    </lineage>
</organism>
<dbReference type="InterPro" id="IPR006140">
    <property type="entry name" value="D-isomer_DH_NAD-bd"/>
</dbReference>
<evidence type="ECO:0000256" key="1">
    <source>
        <dbReference type="ARBA" id="ARBA00023002"/>
    </source>
</evidence>